<dbReference type="Proteomes" id="UP000461880">
    <property type="component" value="Unassembled WGS sequence"/>
</dbReference>
<accession>A0A7X2TGE8</accession>
<keyword evidence="3" id="KW-1185">Reference proteome</keyword>
<dbReference type="AlphaFoldDB" id="A0A7X2TGE8"/>
<feature type="domain" description="Group II intron maturase-specific" evidence="1">
    <location>
        <begin position="52"/>
        <end position="123"/>
    </location>
</feature>
<dbReference type="RefSeq" id="WP_154504201.1">
    <property type="nucleotide sequence ID" value="NZ_VUMN01000011.1"/>
</dbReference>
<dbReference type="InterPro" id="IPR013597">
    <property type="entry name" value="Mat_intron_G2"/>
</dbReference>
<dbReference type="Pfam" id="PF08388">
    <property type="entry name" value="GIIM"/>
    <property type="match status" value="1"/>
</dbReference>
<evidence type="ECO:0000313" key="2">
    <source>
        <dbReference type="EMBL" id="MSS58431.1"/>
    </source>
</evidence>
<name>A0A7X2TGE8_9FIRM</name>
<reference evidence="2 3" key="1">
    <citation type="submission" date="2019-08" db="EMBL/GenBank/DDBJ databases">
        <title>In-depth cultivation of the pig gut microbiome towards novel bacterial diversity and tailored functional studies.</title>
        <authorList>
            <person name="Wylensek D."/>
            <person name="Hitch T.C.A."/>
            <person name="Clavel T."/>
        </authorList>
    </citation>
    <scope>NUCLEOTIDE SEQUENCE [LARGE SCALE GENOMIC DNA]</scope>
    <source>
        <strain evidence="2 3">Oil+RF-744-GAM-WT-6</strain>
    </source>
</reference>
<dbReference type="EMBL" id="VUMN01000011">
    <property type="protein sequence ID" value="MSS58431.1"/>
    <property type="molecule type" value="Genomic_DNA"/>
</dbReference>
<organism evidence="2 3">
    <name type="scientific">Stecheria intestinalis</name>
    <dbReference type="NCBI Taxonomy" id="2606630"/>
    <lineage>
        <taxon>Bacteria</taxon>
        <taxon>Bacillati</taxon>
        <taxon>Bacillota</taxon>
        <taxon>Erysipelotrichia</taxon>
        <taxon>Erysipelotrichales</taxon>
        <taxon>Erysipelotrichaceae</taxon>
        <taxon>Stecheria</taxon>
    </lineage>
</organism>
<evidence type="ECO:0000259" key="1">
    <source>
        <dbReference type="Pfam" id="PF08388"/>
    </source>
</evidence>
<comment type="caution">
    <text evidence="2">The sequence shown here is derived from an EMBL/GenBank/DDBJ whole genome shotgun (WGS) entry which is preliminary data.</text>
</comment>
<proteinExistence type="predicted"/>
<evidence type="ECO:0000313" key="3">
    <source>
        <dbReference type="Proteomes" id="UP000461880"/>
    </source>
</evidence>
<sequence>MLEGKLKLKVNREKSKIVNLASNGGKFKYLGFGMGKRADGHYHIYAHMKSRKKCKEKLRIMTNRKRPGKFSDICREIKRSITGWINYYGVAELGSWRKEMGQWLRTRMRMIIWERWKKPRTKYRKLIGLGIPKQYAVMAANTRKGTCRAVHSTTVKRALSNRKLEEWGCPSASRDFESVHPEYSAVRLQFVF</sequence>
<gene>
    <name evidence="2" type="ORF">FYJ51_05885</name>
</gene>
<protein>
    <submittedName>
        <fullName evidence="2">Maturase</fullName>
    </submittedName>
</protein>